<dbReference type="SUPFAM" id="SSF53067">
    <property type="entry name" value="Actin-like ATPase domain"/>
    <property type="match status" value="2"/>
</dbReference>
<comment type="catalytic activity">
    <reaction evidence="1 16">
        <text>(R)-pantothenate + ATP = (R)-4'-phosphopantothenate + ADP + H(+)</text>
        <dbReference type="Rhea" id="RHEA:16373"/>
        <dbReference type="ChEBI" id="CHEBI:10986"/>
        <dbReference type="ChEBI" id="CHEBI:15378"/>
        <dbReference type="ChEBI" id="CHEBI:29032"/>
        <dbReference type="ChEBI" id="CHEBI:30616"/>
        <dbReference type="ChEBI" id="CHEBI:456216"/>
        <dbReference type="EC" id="2.7.1.33"/>
    </reaction>
</comment>
<keyword evidence="10 16" id="KW-0418">Kinase</keyword>
<feature type="binding site" evidence="16">
    <location>
        <position position="179"/>
    </location>
    <ligand>
        <name>substrate</name>
    </ligand>
</feature>
<dbReference type="Pfam" id="PF03309">
    <property type="entry name" value="Pan_kinase"/>
    <property type="match status" value="1"/>
</dbReference>
<evidence type="ECO:0000256" key="11">
    <source>
        <dbReference type="ARBA" id="ARBA00022840"/>
    </source>
</evidence>
<evidence type="ECO:0000256" key="10">
    <source>
        <dbReference type="ARBA" id="ARBA00022777"/>
    </source>
</evidence>
<feature type="binding site" evidence="16">
    <location>
        <begin position="101"/>
        <end position="104"/>
    </location>
    <ligand>
        <name>substrate</name>
    </ligand>
</feature>
<keyword evidence="16" id="KW-0479">Metal-binding</keyword>
<keyword evidence="11 16" id="KW-0067">ATP-binding</keyword>
<dbReference type="GO" id="GO:0005524">
    <property type="term" value="F:ATP binding"/>
    <property type="evidence" value="ECO:0007669"/>
    <property type="project" value="UniProtKB-UniRule"/>
</dbReference>
<feature type="active site" description="Proton acceptor" evidence="16">
    <location>
        <position position="103"/>
    </location>
</feature>
<dbReference type="GO" id="GO:0005737">
    <property type="term" value="C:cytoplasm"/>
    <property type="evidence" value="ECO:0007669"/>
    <property type="project" value="UniProtKB-SubCell"/>
</dbReference>
<dbReference type="InterPro" id="IPR043129">
    <property type="entry name" value="ATPase_NBD"/>
</dbReference>
<evidence type="ECO:0000256" key="4">
    <source>
        <dbReference type="ARBA" id="ARBA00005225"/>
    </source>
</evidence>
<evidence type="ECO:0000256" key="13">
    <source>
        <dbReference type="ARBA" id="ARBA00022993"/>
    </source>
</evidence>
<feature type="binding site" evidence="16">
    <location>
        <begin position="6"/>
        <end position="13"/>
    </location>
    <ligand>
        <name>ATP</name>
        <dbReference type="ChEBI" id="CHEBI:30616"/>
    </ligand>
</feature>
<keyword evidence="8 16" id="KW-0808">Transferase</keyword>
<evidence type="ECO:0000256" key="16">
    <source>
        <dbReference type="HAMAP-Rule" id="MF_01274"/>
    </source>
</evidence>
<keyword evidence="13 16" id="KW-0173">Coenzyme A biosynthesis</keyword>
<keyword evidence="18" id="KW-1185">Reference proteome</keyword>
<dbReference type="EC" id="2.7.1.33" evidence="6 16"/>
<feature type="binding site" evidence="16">
    <location>
        <position position="94"/>
    </location>
    <ligand>
        <name>substrate</name>
    </ligand>
</feature>
<comment type="cofactor">
    <cofactor evidence="2">
        <name>K(+)</name>
        <dbReference type="ChEBI" id="CHEBI:29103"/>
    </cofactor>
</comment>
<dbReference type="Gene3D" id="3.30.420.40">
    <property type="match status" value="2"/>
</dbReference>
<dbReference type="Proteomes" id="UP000183104">
    <property type="component" value="Unassembled WGS sequence"/>
</dbReference>
<evidence type="ECO:0000256" key="7">
    <source>
        <dbReference type="ARBA" id="ARBA00022490"/>
    </source>
</evidence>
<name>A0A1G5HYD4_9GAMM</name>
<dbReference type="UniPathway" id="UPA00241">
    <property type="reaction ID" value="UER00352"/>
</dbReference>
<evidence type="ECO:0000313" key="18">
    <source>
        <dbReference type="Proteomes" id="UP000183104"/>
    </source>
</evidence>
<evidence type="ECO:0000256" key="6">
    <source>
        <dbReference type="ARBA" id="ARBA00012102"/>
    </source>
</evidence>
<comment type="subunit">
    <text evidence="5 16">Homodimer.</text>
</comment>
<evidence type="ECO:0000256" key="1">
    <source>
        <dbReference type="ARBA" id="ARBA00001206"/>
    </source>
</evidence>
<evidence type="ECO:0000256" key="5">
    <source>
        <dbReference type="ARBA" id="ARBA00011738"/>
    </source>
</evidence>
<dbReference type="GO" id="GO:0046872">
    <property type="term" value="F:metal ion binding"/>
    <property type="evidence" value="ECO:0007669"/>
    <property type="project" value="UniProtKB-KW"/>
</dbReference>
<comment type="cofactor">
    <cofactor evidence="16">
        <name>NH4(+)</name>
        <dbReference type="ChEBI" id="CHEBI:28938"/>
    </cofactor>
    <cofactor evidence="16">
        <name>K(+)</name>
        <dbReference type="ChEBI" id="CHEBI:29103"/>
    </cofactor>
    <text evidence="16">A monovalent cation. Ammonium or potassium.</text>
</comment>
<evidence type="ECO:0000256" key="14">
    <source>
        <dbReference type="ARBA" id="ARBA00038036"/>
    </source>
</evidence>
<dbReference type="InterPro" id="IPR004619">
    <property type="entry name" value="Type_III_PanK"/>
</dbReference>
<keyword evidence="12 16" id="KW-0630">Potassium</keyword>
<keyword evidence="9 16" id="KW-0547">Nucleotide-binding</keyword>
<dbReference type="CDD" id="cd24015">
    <property type="entry name" value="ASKHA_NBD_PanK-III"/>
    <property type="match status" value="1"/>
</dbReference>
<dbReference type="PANTHER" id="PTHR34265">
    <property type="entry name" value="TYPE III PANTOTHENATE KINASE"/>
    <property type="match status" value="1"/>
</dbReference>
<evidence type="ECO:0000256" key="9">
    <source>
        <dbReference type="ARBA" id="ARBA00022741"/>
    </source>
</evidence>
<evidence type="ECO:0000256" key="2">
    <source>
        <dbReference type="ARBA" id="ARBA00001958"/>
    </source>
</evidence>
<sequence>MILAVDVGNSRVRLGLVGDRGVGPLARVPTDSPSLEEDFRGALERLVRGRAGIPVGLASVVPPVTERLRALLQADGREVMEVTPESVAGMRIGYADPGEVGADRLANAVAATRHFGAPVIVVDVGTAVTLELVDGVGTFWGGPIFPGPGLARKALGEHAARLRGHLRHQGMHGLLGDSTAACLAAGIGQGYPALIEGLVGRAREEIGYEAPAVLTGGGAPALGGTCRGITAWDPLLTLRGVAAFAEPALP</sequence>
<comment type="pathway">
    <text evidence="4 16">Cofactor biosynthesis; coenzyme A biosynthesis; CoA from (R)-pantothenate: step 1/5.</text>
</comment>
<accession>A0A1G5HYD4</accession>
<dbReference type="NCBIfam" id="TIGR00671">
    <property type="entry name" value="baf"/>
    <property type="match status" value="1"/>
</dbReference>
<feature type="binding site" evidence="16">
    <location>
        <position position="123"/>
    </location>
    <ligand>
        <name>K(+)</name>
        <dbReference type="ChEBI" id="CHEBI:29103"/>
    </ligand>
</feature>
<dbReference type="AlphaFoldDB" id="A0A1G5HYD4"/>
<organism evidence="17 18">
    <name type="scientific">Thiohalorhabdus denitrificans</name>
    <dbReference type="NCBI Taxonomy" id="381306"/>
    <lineage>
        <taxon>Bacteria</taxon>
        <taxon>Pseudomonadati</taxon>
        <taxon>Pseudomonadota</taxon>
        <taxon>Gammaproteobacteria</taxon>
        <taxon>Thiohalorhabdales</taxon>
        <taxon>Thiohalorhabdaceae</taxon>
        <taxon>Thiohalorhabdus</taxon>
    </lineage>
</organism>
<comment type="similarity">
    <text evidence="14 16">Belongs to the type III pantothenate kinase family.</text>
</comment>
<proteinExistence type="inferred from homology"/>
<reference evidence="18" key="1">
    <citation type="submission" date="2016-10" db="EMBL/GenBank/DDBJ databases">
        <authorList>
            <person name="Varghese N."/>
        </authorList>
    </citation>
    <scope>NUCLEOTIDE SEQUENCE [LARGE SCALE GENOMIC DNA]</scope>
    <source>
        <strain evidence="18">HL 19</strain>
    </source>
</reference>
<evidence type="ECO:0000256" key="3">
    <source>
        <dbReference type="ARBA" id="ARBA00004496"/>
    </source>
</evidence>
<dbReference type="GO" id="GO:0015937">
    <property type="term" value="P:coenzyme A biosynthetic process"/>
    <property type="evidence" value="ECO:0007669"/>
    <property type="project" value="UniProtKB-UniRule"/>
</dbReference>
<evidence type="ECO:0000256" key="15">
    <source>
        <dbReference type="ARBA" id="ARBA00040883"/>
    </source>
</evidence>
<evidence type="ECO:0000256" key="12">
    <source>
        <dbReference type="ARBA" id="ARBA00022958"/>
    </source>
</evidence>
<comment type="function">
    <text evidence="16">Catalyzes the phosphorylation of pantothenate (Pan), the first step in CoA biosynthesis.</text>
</comment>
<keyword evidence="7 16" id="KW-0963">Cytoplasm</keyword>
<comment type="subcellular location">
    <subcellularLocation>
        <location evidence="3 16">Cytoplasm</location>
    </subcellularLocation>
</comment>
<evidence type="ECO:0000256" key="8">
    <source>
        <dbReference type="ARBA" id="ARBA00022679"/>
    </source>
</evidence>
<gene>
    <name evidence="16" type="primary">coaX</name>
    <name evidence="17" type="ORF">SAMN05661077_0163</name>
</gene>
<dbReference type="EMBL" id="FMUN01000017">
    <property type="protein sequence ID" value="SCY68803.1"/>
    <property type="molecule type" value="Genomic_DNA"/>
</dbReference>
<feature type="binding site" evidence="16">
    <location>
        <position position="126"/>
    </location>
    <ligand>
        <name>ATP</name>
        <dbReference type="ChEBI" id="CHEBI:30616"/>
    </ligand>
</feature>
<evidence type="ECO:0000313" key="17">
    <source>
        <dbReference type="EMBL" id="SCY68803.1"/>
    </source>
</evidence>
<dbReference type="PANTHER" id="PTHR34265:SF1">
    <property type="entry name" value="TYPE III PANTOTHENATE KINASE"/>
    <property type="match status" value="1"/>
</dbReference>
<protein>
    <recommendedName>
        <fullName evidence="15 16">Type III pantothenate kinase</fullName>
        <ecNumber evidence="6 16">2.7.1.33</ecNumber>
    </recommendedName>
    <alternativeName>
        <fullName evidence="16">PanK-III</fullName>
    </alternativeName>
    <alternativeName>
        <fullName evidence="16">Pantothenic acid kinase</fullName>
    </alternativeName>
</protein>
<dbReference type="HAMAP" id="MF_01274">
    <property type="entry name" value="Pantothen_kinase_3"/>
    <property type="match status" value="1"/>
</dbReference>
<dbReference type="GO" id="GO:0004594">
    <property type="term" value="F:pantothenate kinase activity"/>
    <property type="evidence" value="ECO:0007669"/>
    <property type="project" value="UniProtKB-UniRule"/>
</dbReference>